<comment type="caution">
    <text evidence="2">The sequence shown here is derived from an EMBL/GenBank/DDBJ whole genome shotgun (WGS) entry which is preliminary data.</text>
</comment>
<name>A0ABP0MR79_9DINO</name>
<reference evidence="2 4" key="1">
    <citation type="submission" date="2024-02" db="EMBL/GenBank/DDBJ databases">
        <authorList>
            <person name="Chen Y."/>
            <person name="Shah S."/>
            <person name="Dougan E. K."/>
            <person name="Thang M."/>
            <person name="Chan C."/>
        </authorList>
    </citation>
    <scope>NUCLEOTIDE SEQUENCE [LARGE SCALE GENOMIC DNA]</scope>
</reference>
<gene>
    <name evidence="2" type="ORF">SCF082_LOCUS29374</name>
    <name evidence="3" type="ORF">SCF082_LOCUS29381</name>
</gene>
<dbReference type="EMBL" id="CAXAMM010023681">
    <property type="protein sequence ID" value="CAK9054000.1"/>
    <property type="molecule type" value="Genomic_DNA"/>
</dbReference>
<evidence type="ECO:0000256" key="1">
    <source>
        <dbReference type="SAM" id="MobiDB-lite"/>
    </source>
</evidence>
<evidence type="ECO:0000313" key="3">
    <source>
        <dbReference type="EMBL" id="CAK9054012.1"/>
    </source>
</evidence>
<evidence type="ECO:0000313" key="2">
    <source>
        <dbReference type="EMBL" id="CAK9054000.1"/>
    </source>
</evidence>
<evidence type="ECO:0000313" key="4">
    <source>
        <dbReference type="Proteomes" id="UP001642464"/>
    </source>
</evidence>
<dbReference type="EMBL" id="CAXAMM010023692">
    <property type="protein sequence ID" value="CAK9054012.1"/>
    <property type="molecule type" value="Genomic_DNA"/>
</dbReference>
<feature type="region of interest" description="Disordered" evidence="1">
    <location>
        <begin position="27"/>
        <end position="74"/>
    </location>
</feature>
<protein>
    <submittedName>
        <fullName evidence="2">Uncharacterized protein</fullName>
    </submittedName>
</protein>
<feature type="non-terminal residue" evidence="2">
    <location>
        <position position="74"/>
    </location>
</feature>
<proteinExistence type="predicted"/>
<organism evidence="2 4">
    <name type="scientific">Durusdinium trenchii</name>
    <dbReference type="NCBI Taxonomy" id="1381693"/>
    <lineage>
        <taxon>Eukaryota</taxon>
        <taxon>Sar</taxon>
        <taxon>Alveolata</taxon>
        <taxon>Dinophyceae</taxon>
        <taxon>Suessiales</taxon>
        <taxon>Symbiodiniaceae</taxon>
        <taxon>Durusdinium</taxon>
    </lineage>
</organism>
<keyword evidence="4" id="KW-1185">Reference proteome</keyword>
<dbReference type="Proteomes" id="UP001642464">
    <property type="component" value="Unassembled WGS sequence"/>
</dbReference>
<sequence>MLSLISQQFVRYPDIIQSERRKLLAHRASEEETQLAPVATRNTKPEEEVGRTSGDAAWRQQRGELGANEAAKQK</sequence>
<accession>A0ABP0MR79</accession>